<dbReference type="EMBL" id="ADXJ01000201">
    <property type="protein sequence ID" value="EFS01283.1"/>
    <property type="molecule type" value="Genomic_DNA"/>
</dbReference>
<dbReference type="GO" id="GO:0015562">
    <property type="term" value="F:efflux transmembrane transporter activity"/>
    <property type="evidence" value="ECO:0007669"/>
    <property type="project" value="TreeGrafter"/>
</dbReference>
<name>E3ZM61_LISSE</name>
<dbReference type="AlphaFoldDB" id="E3ZM61"/>
<feature type="domain" description="YknX-like beta-barrel" evidence="2">
    <location>
        <begin position="68"/>
        <end position="137"/>
    </location>
</feature>
<dbReference type="Proteomes" id="UP000004302">
    <property type="component" value="Chromosome"/>
</dbReference>
<reference evidence="3 4" key="1">
    <citation type="journal article" date="2010" name="Microbiol. Resour. Announc.">
        <title>Comparative genomics of the bacterial genus Listeria: Genome evolution is characterized by limited gene acquisition and limited gene loss.</title>
        <authorList>
            <person name="den Bakker H.C."/>
            <person name="Cummings C.A."/>
            <person name="Ferreira V."/>
            <person name="Vatta P."/>
            <person name="Orsi R.H."/>
            <person name="Degoricija L."/>
            <person name="Barker M."/>
            <person name="Petrauskene O."/>
            <person name="Furtado M.R."/>
            <person name="Wiedmann M."/>
        </authorList>
    </citation>
    <scope>NUCLEOTIDE SEQUENCE [LARGE SCALE GENOMIC DNA]</scope>
    <source>
        <strain evidence="3 4">FSL N1-067</strain>
    </source>
</reference>
<evidence type="ECO:0000259" key="1">
    <source>
        <dbReference type="Pfam" id="PF25967"/>
    </source>
</evidence>
<dbReference type="Pfam" id="PF25967">
    <property type="entry name" value="RND-MFP_C"/>
    <property type="match status" value="1"/>
</dbReference>
<evidence type="ECO:0000313" key="4">
    <source>
        <dbReference type="Proteomes" id="UP000004302"/>
    </source>
</evidence>
<proteinExistence type="predicted"/>
<dbReference type="Pfam" id="PF25990">
    <property type="entry name" value="Beta-barrel_YknX"/>
    <property type="match status" value="1"/>
</dbReference>
<feature type="domain" description="Multidrug resistance protein MdtA-like C-terminal permuted SH3" evidence="1">
    <location>
        <begin position="144"/>
        <end position="201"/>
    </location>
</feature>
<dbReference type="HOGENOM" id="CLU_018816_14_3_9"/>
<accession>E3ZM61</accession>
<sequence length="202" mass="22487">MIIILIIIAGSVGYYFIKGNEEKTPQAITYKTTQAKKSDLRVYVSAEGHVIKIPNEWPDYKDFAAQIMVDELEINQIKEKQTAEVHVEAVGDKTYKGSVDEINEKGVINGSVTSYAVTIDLDNQANLKENMSVSADVLVALEKNTLIIPIEAVHTDKSAKEYVNIVDKNNQKKKVFIETGKHNTKSIQVLKGLEEGRLVIIP</sequence>
<dbReference type="InterPro" id="IPR058636">
    <property type="entry name" value="Beta-barrel_YknX"/>
</dbReference>
<dbReference type="PATRIC" id="fig|702453.3.peg.396"/>
<evidence type="ECO:0000313" key="3">
    <source>
        <dbReference type="EMBL" id="EFS01283.1"/>
    </source>
</evidence>
<gene>
    <name evidence="3" type="ORF">NT03LS_0504</name>
</gene>
<protein>
    <submittedName>
        <fullName evidence="3">Putative secreted protein</fullName>
    </submittedName>
</protein>
<comment type="caution">
    <text evidence="3">The sequence shown here is derived from an EMBL/GenBank/DDBJ whole genome shotgun (WGS) entry which is preliminary data.</text>
</comment>
<dbReference type="InterPro" id="IPR058627">
    <property type="entry name" value="MdtA-like_C"/>
</dbReference>
<evidence type="ECO:0000259" key="2">
    <source>
        <dbReference type="Pfam" id="PF25990"/>
    </source>
</evidence>
<dbReference type="GO" id="GO:1990281">
    <property type="term" value="C:efflux pump complex"/>
    <property type="evidence" value="ECO:0007669"/>
    <property type="project" value="TreeGrafter"/>
</dbReference>
<dbReference type="PANTHER" id="PTHR30469">
    <property type="entry name" value="MULTIDRUG RESISTANCE PROTEIN MDTA"/>
    <property type="match status" value="1"/>
</dbReference>
<dbReference type="Gene3D" id="2.40.30.170">
    <property type="match status" value="1"/>
</dbReference>
<organism evidence="3 4">
    <name type="scientific">Listeria seeligeri FSL N1-067</name>
    <dbReference type="NCBI Taxonomy" id="702453"/>
    <lineage>
        <taxon>Bacteria</taxon>
        <taxon>Bacillati</taxon>
        <taxon>Bacillota</taxon>
        <taxon>Bacilli</taxon>
        <taxon>Bacillales</taxon>
        <taxon>Listeriaceae</taxon>
        <taxon>Listeria</taxon>
    </lineage>
</organism>
<dbReference type="Gene3D" id="2.40.420.20">
    <property type="match status" value="1"/>
</dbReference>